<evidence type="ECO:0000313" key="1">
    <source>
        <dbReference type="EMBL" id="MBB6343918.1"/>
    </source>
</evidence>
<evidence type="ECO:0000313" key="2">
    <source>
        <dbReference type="Proteomes" id="UP000583800"/>
    </source>
</evidence>
<sequence>MARRLTVPLAAVAGLAVLAAGAWLWLGRGEPRPAAFSGEPTSALYALIDSRQADAAPLRLDEVFTPATRTLGTLSRASAEQLDDCDDALWGASATGCTQALRATYTSASGDAGQFVIFNLPDGRAADALVAALAKDGFVRQAVPFEASRSRAAARALGHYVTVAWAGASGPGADPVKTLVALDGLGHVVQSRVLAAT</sequence>
<proteinExistence type="predicted"/>
<organism evidence="1 2">
    <name type="scientific">Nonomuraea muscovyensis</name>
    <dbReference type="NCBI Taxonomy" id="1124761"/>
    <lineage>
        <taxon>Bacteria</taxon>
        <taxon>Bacillati</taxon>
        <taxon>Actinomycetota</taxon>
        <taxon>Actinomycetes</taxon>
        <taxon>Streptosporangiales</taxon>
        <taxon>Streptosporangiaceae</taxon>
        <taxon>Nonomuraea</taxon>
    </lineage>
</organism>
<comment type="caution">
    <text evidence="1">The sequence shown here is derived from an EMBL/GenBank/DDBJ whole genome shotgun (WGS) entry which is preliminary data.</text>
</comment>
<accession>A0A7X0BWK3</accession>
<name>A0A7X0BWK3_9ACTN</name>
<dbReference type="EMBL" id="JACHJB010000001">
    <property type="protein sequence ID" value="MBB6343918.1"/>
    <property type="molecule type" value="Genomic_DNA"/>
</dbReference>
<dbReference type="RefSeq" id="WP_185082115.1">
    <property type="nucleotide sequence ID" value="NZ_JACHJB010000001.1"/>
</dbReference>
<protein>
    <submittedName>
        <fullName evidence="1">Uncharacterized protein</fullName>
    </submittedName>
</protein>
<keyword evidence="2" id="KW-1185">Reference proteome</keyword>
<reference evidence="1 2" key="1">
    <citation type="submission" date="2020-08" db="EMBL/GenBank/DDBJ databases">
        <title>Sequencing the genomes of 1000 actinobacteria strains.</title>
        <authorList>
            <person name="Klenk H.-P."/>
        </authorList>
    </citation>
    <scope>NUCLEOTIDE SEQUENCE [LARGE SCALE GENOMIC DNA]</scope>
    <source>
        <strain evidence="1 2">DSM 45913</strain>
    </source>
</reference>
<dbReference type="Proteomes" id="UP000583800">
    <property type="component" value="Unassembled WGS sequence"/>
</dbReference>
<dbReference type="AlphaFoldDB" id="A0A7X0BWK3"/>
<gene>
    <name evidence="1" type="ORF">FHU36_000427</name>
</gene>